<evidence type="ECO:0000256" key="4">
    <source>
        <dbReference type="ARBA" id="ARBA00023239"/>
    </source>
</evidence>
<organism evidence="7 8">
    <name type="scientific">Paenibacillus plantarum</name>
    <dbReference type="NCBI Taxonomy" id="2654975"/>
    <lineage>
        <taxon>Bacteria</taxon>
        <taxon>Bacillati</taxon>
        <taxon>Bacillota</taxon>
        <taxon>Bacilli</taxon>
        <taxon>Bacillales</taxon>
        <taxon>Paenibacillaceae</taxon>
        <taxon>Paenibacillus</taxon>
    </lineage>
</organism>
<keyword evidence="3" id="KW-0574">Periplasm</keyword>
<gene>
    <name evidence="7" type="ORF">GC096_37820</name>
</gene>
<dbReference type="Gene3D" id="1.50.10.100">
    <property type="entry name" value="Chondroitin AC/alginate lyase"/>
    <property type="match status" value="1"/>
</dbReference>
<evidence type="ECO:0000313" key="8">
    <source>
        <dbReference type="Proteomes" id="UP000653578"/>
    </source>
</evidence>
<keyword evidence="4" id="KW-0456">Lyase</keyword>
<evidence type="ECO:0008006" key="9">
    <source>
        <dbReference type="Google" id="ProtNLM"/>
    </source>
</evidence>
<dbReference type="Pfam" id="PF05426">
    <property type="entry name" value="Alginate_lyase"/>
    <property type="match status" value="1"/>
</dbReference>
<accession>A0ABX1XPH5</accession>
<dbReference type="EMBL" id="WHNY01000094">
    <property type="protein sequence ID" value="NOU69785.1"/>
    <property type="molecule type" value="Genomic_DNA"/>
</dbReference>
<dbReference type="InterPro" id="IPR008397">
    <property type="entry name" value="Alginate_lyase_dom"/>
</dbReference>
<dbReference type="Pfam" id="PF07940">
    <property type="entry name" value="Hepar_II_III_C"/>
    <property type="match status" value="1"/>
</dbReference>
<dbReference type="PANTHER" id="PTHR39210:SF1">
    <property type="entry name" value="HEPARIN-SULFATE LYASE"/>
    <property type="match status" value="1"/>
</dbReference>
<evidence type="ECO:0000259" key="5">
    <source>
        <dbReference type="Pfam" id="PF05426"/>
    </source>
</evidence>
<dbReference type="Proteomes" id="UP000653578">
    <property type="component" value="Unassembled WGS sequence"/>
</dbReference>
<dbReference type="PANTHER" id="PTHR39210">
    <property type="entry name" value="HEPARIN-SULFATE LYASE"/>
    <property type="match status" value="1"/>
</dbReference>
<feature type="domain" description="Heparinase II/III-like C-terminal" evidence="6">
    <location>
        <begin position="386"/>
        <end position="541"/>
    </location>
</feature>
<reference evidence="7 8" key="1">
    <citation type="submission" date="2019-10" db="EMBL/GenBank/DDBJ databases">
        <title>Description of Paenibacillus humi sp. nov.</title>
        <authorList>
            <person name="Carlier A."/>
            <person name="Qi S."/>
        </authorList>
    </citation>
    <scope>NUCLEOTIDE SEQUENCE [LARGE SCALE GENOMIC DNA]</scope>
    <source>
        <strain evidence="7 8">LMG 31461</strain>
    </source>
</reference>
<dbReference type="Gene3D" id="2.70.98.70">
    <property type="match status" value="1"/>
</dbReference>
<evidence type="ECO:0000259" key="6">
    <source>
        <dbReference type="Pfam" id="PF07940"/>
    </source>
</evidence>
<keyword evidence="8" id="KW-1185">Reference proteome</keyword>
<keyword evidence="2" id="KW-0732">Signal</keyword>
<evidence type="ECO:0000256" key="1">
    <source>
        <dbReference type="ARBA" id="ARBA00004418"/>
    </source>
</evidence>
<proteinExistence type="predicted"/>
<dbReference type="SUPFAM" id="SSF48230">
    <property type="entry name" value="Chondroitin AC/alginate lyase"/>
    <property type="match status" value="1"/>
</dbReference>
<dbReference type="InterPro" id="IPR012480">
    <property type="entry name" value="Hepar_II_III_C"/>
</dbReference>
<comment type="subcellular location">
    <subcellularLocation>
        <location evidence="1">Periplasm</location>
    </subcellularLocation>
</comment>
<feature type="domain" description="Alginate lyase" evidence="5">
    <location>
        <begin position="90"/>
        <end position="276"/>
    </location>
</feature>
<protein>
    <recommendedName>
        <fullName evidence="9">Alginate lyase domain-containing protein</fullName>
    </recommendedName>
</protein>
<name>A0ABX1XPH5_9BACL</name>
<evidence type="ECO:0000256" key="2">
    <source>
        <dbReference type="ARBA" id="ARBA00022729"/>
    </source>
</evidence>
<dbReference type="InterPro" id="IPR008929">
    <property type="entry name" value="Chondroitin_lyas"/>
</dbReference>
<evidence type="ECO:0000313" key="7">
    <source>
        <dbReference type="EMBL" id="NOU69785.1"/>
    </source>
</evidence>
<comment type="caution">
    <text evidence="7">The sequence shown here is derived from an EMBL/GenBank/DDBJ whole genome shotgun (WGS) entry which is preliminary data.</text>
</comment>
<evidence type="ECO:0000256" key="3">
    <source>
        <dbReference type="ARBA" id="ARBA00022764"/>
    </source>
</evidence>
<sequence length="623" mass="71850">MKGTSVNVSYVQDWRAVQEKIRTEAWAKTVYDTLLETTEWWVHHYADDPERITGWGHNYFCEACGSRIDFEREAPHVNSCQSCGHANKGARFDQAWNYLYRDEAHKHVFYAGVLYRLTGDDRYPAYIRSVLSFYCDHYEQLQVDVPPGYVGKIAGIDLCDAVGMIWLLQGMVMIKETLSTAELERYKSKLFDPQVELLNSHCTSIHNISCWMKAAVGMTGMFFGDRSYVERALEGPFGLLRQLQEGVTAEGFWYEGSFHYHFYCVEPFTYFLLFARMYDVACKGMDEIVKRMYVFPAELVFDNGVFPNPNDGWPNIALTHYAGQYEYANRLFPDPAFEYALSRSYEAYYRPTMAYGGMIENSPEGWVQRLLFGKGKYAGEEMLRVTKNYPASNICSLRAGKTTLFMKYGLNTRSHAHPDLMNIELFDADCLWSHDISSNGYGSFLFLEWQRKTIAHNTVIVDGVDQVCSERGVVEQFEPERNRIRAKAKDVYPGVDYVREIHLQEGYISDTFEVISADEHQTDWLFHCQGKMETEFETQQCAPIGSEFGYQHLMNLRVCSTSDSWSIRWVLAERTLTLRMEGCIGTDIYVFEGYEDTTAKKRSGVLVRRHGCGAVYRAVYTIE</sequence>